<keyword evidence="1" id="KW-0732">Signal</keyword>
<comment type="caution">
    <text evidence="2">The sequence shown here is derived from an EMBL/GenBank/DDBJ whole genome shotgun (WGS) entry which is preliminary data.</text>
</comment>
<dbReference type="EMBL" id="MU842870">
    <property type="protein sequence ID" value="KAK2028987.1"/>
    <property type="molecule type" value="Genomic_DNA"/>
</dbReference>
<dbReference type="PANTHER" id="PTHR40616">
    <property type="entry name" value="LINALOOL DEHYDRATASE_ISOMERASE DOMAIN-CONTAINING PROTEIN"/>
    <property type="match status" value="1"/>
</dbReference>
<feature type="signal peptide" evidence="1">
    <location>
        <begin position="1"/>
        <end position="22"/>
    </location>
</feature>
<dbReference type="PANTHER" id="PTHR40616:SF1">
    <property type="entry name" value="LINALOOL DEHYDRATASE_ISOMERASE DOMAIN-CONTAINING PROTEIN"/>
    <property type="match status" value="1"/>
</dbReference>
<evidence type="ECO:0000313" key="3">
    <source>
        <dbReference type="Proteomes" id="UP001232148"/>
    </source>
</evidence>
<dbReference type="Proteomes" id="UP001232148">
    <property type="component" value="Unassembled WGS sequence"/>
</dbReference>
<sequence length="551" mass="60375">MRLNLAVASMLTSGATLGVAAASKPELSATAQSLFDYAMDVQDSRWDDSYKLIWYQDNGPWSVRFTAWYTAGLLHRNKGDDVKNAKAAIENVLASQMTSDYESAWYGTFKLSPDEPDPTPDSELYPPSIYNTYDPNWREFIGTQLIQDVELYGDLLGDELVSKIEDAMEIQAVGAMRRNGSYPEGDNLILGYSNPNLMRTLTVGWIGARRGNATFVDFANTHGTQLLELFRYNDTLGEYNAPNYYGMDVWALAANIAYGPPNATMTANAGYMLTKMWDDIAAHYNPYLGNLVGPYDRAYTRDMTEHSSILPMYWWAVFGREFGPQPPKGEGDLLYDAAQGAAIALVSDTVARHISDGAAAALKAKGPWEGARSLSRTAREELGDAGSAVRNVTSWVSAPLMVGGQEVAEDKNRGNQFVPAIVHWASDPGHAPFPYIGFFLLYPSASTIKAVAGERSLSVSYPNATQAGSDIFTFALSGIPPSWTLGGRTVTGLEELPCLSVNVSAPGLEKQPVSYGQQLRNHWYYNVSYAVPAGFEGVPRVDLTMEYTCEL</sequence>
<organism evidence="2 3">
    <name type="scientific">Colletotrichum zoysiae</name>
    <dbReference type="NCBI Taxonomy" id="1216348"/>
    <lineage>
        <taxon>Eukaryota</taxon>
        <taxon>Fungi</taxon>
        <taxon>Dikarya</taxon>
        <taxon>Ascomycota</taxon>
        <taxon>Pezizomycotina</taxon>
        <taxon>Sordariomycetes</taxon>
        <taxon>Hypocreomycetidae</taxon>
        <taxon>Glomerellales</taxon>
        <taxon>Glomerellaceae</taxon>
        <taxon>Colletotrichum</taxon>
        <taxon>Colletotrichum graminicola species complex</taxon>
    </lineage>
</organism>
<evidence type="ECO:0000256" key="1">
    <source>
        <dbReference type="SAM" id="SignalP"/>
    </source>
</evidence>
<evidence type="ECO:0000313" key="2">
    <source>
        <dbReference type="EMBL" id="KAK2028987.1"/>
    </source>
</evidence>
<keyword evidence="3" id="KW-1185">Reference proteome</keyword>
<feature type="chain" id="PRO_5042173501" description="Linalool dehydratase/isomerase domain-containing protein" evidence="1">
    <location>
        <begin position="23"/>
        <end position="551"/>
    </location>
</feature>
<gene>
    <name evidence="2" type="ORF">LX32DRAFT_561538</name>
</gene>
<reference evidence="2" key="1">
    <citation type="submission" date="2021-06" db="EMBL/GenBank/DDBJ databases">
        <title>Comparative genomics, transcriptomics and evolutionary studies reveal genomic signatures of adaptation to plant cell wall in hemibiotrophic fungi.</title>
        <authorList>
            <consortium name="DOE Joint Genome Institute"/>
            <person name="Baroncelli R."/>
            <person name="Diaz J.F."/>
            <person name="Benocci T."/>
            <person name="Peng M."/>
            <person name="Battaglia E."/>
            <person name="Haridas S."/>
            <person name="Andreopoulos W."/>
            <person name="Labutti K."/>
            <person name="Pangilinan J."/>
            <person name="Floch G.L."/>
            <person name="Makela M.R."/>
            <person name="Henrissat B."/>
            <person name="Grigoriev I.V."/>
            <person name="Crouch J.A."/>
            <person name="De Vries R.P."/>
            <person name="Sukno S.A."/>
            <person name="Thon M.R."/>
        </authorList>
    </citation>
    <scope>NUCLEOTIDE SEQUENCE</scope>
    <source>
        <strain evidence="2">MAFF235873</strain>
    </source>
</reference>
<evidence type="ECO:0008006" key="4">
    <source>
        <dbReference type="Google" id="ProtNLM"/>
    </source>
</evidence>
<name>A0AAD9HJ53_9PEZI</name>
<dbReference type="AlphaFoldDB" id="A0AAD9HJ53"/>
<proteinExistence type="predicted"/>
<accession>A0AAD9HJ53</accession>
<protein>
    <recommendedName>
        <fullName evidence="4">Linalool dehydratase/isomerase domain-containing protein</fullName>
    </recommendedName>
</protein>